<comment type="caution">
    <text evidence="4">The sequence shown here is derived from an EMBL/GenBank/DDBJ whole genome shotgun (WGS) entry which is preliminary data.</text>
</comment>
<dbReference type="Pfam" id="PF03576">
    <property type="entry name" value="Peptidase_S58"/>
    <property type="match status" value="1"/>
</dbReference>
<proteinExistence type="inferred from homology"/>
<evidence type="ECO:0000256" key="2">
    <source>
        <dbReference type="SAM" id="MobiDB-lite"/>
    </source>
</evidence>
<dbReference type="RefSeq" id="WP_272746097.1">
    <property type="nucleotide sequence ID" value="NZ_JAQQKV010000005.1"/>
</dbReference>
<feature type="chain" id="PRO_5046390002" evidence="3">
    <location>
        <begin position="25"/>
        <end position="465"/>
    </location>
</feature>
<comment type="similarity">
    <text evidence="1">Belongs to the peptidase S58 family.</text>
</comment>
<reference evidence="4 5" key="1">
    <citation type="submission" date="2023-01" db="EMBL/GenBank/DDBJ databases">
        <title>Novel species of the genus Asticcacaulis isolated from rivers.</title>
        <authorList>
            <person name="Lu H."/>
        </authorList>
    </citation>
    <scope>NUCLEOTIDE SEQUENCE [LARGE SCALE GENOMIC DNA]</scope>
    <source>
        <strain evidence="4 5">LKC15W</strain>
    </source>
</reference>
<dbReference type="InterPro" id="IPR016117">
    <property type="entry name" value="ArgJ-like_dom_sf"/>
</dbReference>
<gene>
    <name evidence="4" type="ORF">PQU98_16650</name>
</gene>
<dbReference type="PANTHER" id="PTHR36512:SF3">
    <property type="entry name" value="BLR5678 PROTEIN"/>
    <property type="match status" value="1"/>
</dbReference>
<dbReference type="Gene3D" id="3.60.70.12">
    <property type="entry name" value="L-amino peptidase D-ALA esterase/amidase"/>
    <property type="match status" value="1"/>
</dbReference>
<evidence type="ECO:0000256" key="1">
    <source>
        <dbReference type="ARBA" id="ARBA00007068"/>
    </source>
</evidence>
<dbReference type="Proteomes" id="UP001218579">
    <property type="component" value="Unassembled WGS sequence"/>
</dbReference>
<protein>
    <submittedName>
        <fullName evidence="4">P1 family peptidase</fullName>
    </submittedName>
</protein>
<feature type="signal peptide" evidence="3">
    <location>
        <begin position="1"/>
        <end position="24"/>
    </location>
</feature>
<name>A0ABT5HNF9_9CAUL</name>
<feature type="region of interest" description="Disordered" evidence="2">
    <location>
        <begin position="21"/>
        <end position="44"/>
    </location>
</feature>
<accession>A0ABT5HNF9</accession>
<evidence type="ECO:0000313" key="4">
    <source>
        <dbReference type="EMBL" id="MDC7677776.1"/>
    </source>
</evidence>
<sequence length="465" mass="49769">MMTMKSRLSLMALTLTLGALPAQSQTTTPPTAKLNPPDSQADLKPVVNTGGTVMNFDWPMLKIGMAEYSEGPTGVTVIRFGRKVLGAVDVRGGGPGTVNTEFLDLYYNVPEVDSVVFSGGSWYGLESVTAVNTALKDEGARTGNWDNIGLAVGSIIYDFGDRRLNEIYPDKKLAQAALRAAQTGIFRNGSAGAGRNTRSGYYFGCNAPSGQGGAFKQLGDLKVAAFTVVNAFGVVVDRDGKVKACYGGDGWPKELEVKDLMQNLPDSQKPGWTVPGGPKRNTTISLIVVNQKMDPSELKRLAVQVHTSMARGLQPYATMGDGDVMYAISTAEIDAPEGMTNPQLGGIASEVMWDAILNSVPEQPPLPVVTSAPQVTEKAMRAYAGDYRFSNIVSVKVTAEGGKLYAQATGERKAYNVPKDAKVELIAYKDGVFMVPGRYPTVLDFTTKGKLVMNPGQWQQTAAKK</sequence>
<evidence type="ECO:0000313" key="5">
    <source>
        <dbReference type="Proteomes" id="UP001218579"/>
    </source>
</evidence>
<dbReference type="PANTHER" id="PTHR36512">
    <property type="entry name" value="D-AMINOPEPTIDASE"/>
    <property type="match status" value="1"/>
</dbReference>
<evidence type="ECO:0000256" key="3">
    <source>
        <dbReference type="SAM" id="SignalP"/>
    </source>
</evidence>
<keyword evidence="5" id="KW-1185">Reference proteome</keyword>
<dbReference type="SUPFAM" id="SSF56266">
    <property type="entry name" value="DmpA/ArgJ-like"/>
    <property type="match status" value="1"/>
</dbReference>
<keyword evidence="3" id="KW-0732">Signal</keyword>
<dbReference type="EMBL" id="JAQQKV010000005">
    <property type="protein sequence ID" value="MDC7677776.1"/>
    <property type="molecule type" value="Genomic_DNA"/>
</dbReference>
<dbReference type="InterPro" id="IPR005321">
    <property type="entry name" value="Peptidase_S58_DmpA"/>
</dbReference>
<organism evidence="4 5">
    <name type="scientific">Asticcacaulis machinosus</name>
    <dbReference type="NCBI Taxonomy" id="2984211"/>
    <lineage>
        <taxon>Bacteria</taxon>
        <taxon>Pseudomonadati</taxon>
        <taxon>Pseudomonadota</taxon>
        <taxon>Alphaproteobacteria</taxon>
        <taxon>Caulobacterales</taxon>
        <taxon>Caulobacteraceae</taxon>
        <taxon>Asticcacaulis</taxon>
    </lineage>
</organism>